<feature type="signal peptide" evidence="2">
    <location>
        <begin position="1"/>
        <end position="19"/>
    </location>
</feature>
<evidence type="ECO:0008006" key="5">
    <source>
        <dbReference type="Google" id="ProtNLM"/>
    </source>
</evidence>
<feature type="chain" id="PRO_5028803977" description="DUF4890 domain-containing protein" evidence="2">
    <location>
        <begin position="20"/>
        <end position="149"/>
    </location>
</feature>
<keyword evidence="2" id="KW-0732">Signal</keyword>
<evidence type="ECO:0000256" key="1">
    <source>
        <dbReference type="SAM" id="MobiDB-lite"/>
    </source>
</evidence>
<evidence type="ECO:0000313" key="4">
    <source>
        <dbReference type="Proteomes" id="UP000509302"/>
    </source>
</evidence>
<gene>
    <name evidence="3" type="ORF">HYG79_11355</name>
</gene>
<proteinExistence type="predicted"/>
<dbReference type="Gene3D" id="1.20.120.1490">
    <property type="match status" value="1"/>
</dbReference>
<keyword evidence="4" id="KW-1185">Reference proteome</keyword>
<feature type="compositionally biased region" description="Basic residues" evidence="1">
    <location>
        <begin position="131"/>
        <end position="142"/>
    </location>
</feature>
<dbReference type="RefSeq" id="WP_179242206.1">
    <property type="nucleotide sequence ID" value="NZ_CP058595.1"/>
</dbReference>
<protein>
    <recommendedName>
        <fullName evidence="5">DUF4890 domain-containing protein</fullName>
    </recommendedName>
</protein>
<organism evidence="3 4">
    <name type="scientific">Costertonia aggregata</name>
    <dbReference type="NCBI Taxonomy" id="343403"/>
    <lineage>
        <taxon>Bacteria</taxon>
        <taxon>Pseudomonadati</taxon>
        <taxon>Bacteroidota</taxon>
        <taxon>Flavobacteriia</taxon>
        <taxon>Flavobacteriales</taxon>
        <taxon>Flavobacteriaceae</taxon>
        <taxon>Costertonia</taxon>
    </lineage>
</organism>
<evidence type="ECO:0000313" key="3">
    <source>
        <dbReference type="EMBL" id="QLG45920.1"/>
    </source>
</evidence>
<reference evidence="3 4" key="1">
    <citation type="journal article" date="2006" name="Int. J. Syst. Evol. Microbiol.">
        <title>Costertonia aggregata gen. nov., sp. nov., a mesophilic marine bacterium of the family Flavobacteriaceae, isolated from a mature biofilm.</title>
        <authorList>
            <person name="Kwon K.K."/>
            <person name="Lee Y.K."/>
            <person name="Lee H.K."/>
        </authorList>
    </citation>
    <scope>NUCLEOTIDE SEQUENCE [LARGE SCALE GENOMIC DNA]</scope>
    <source>
        <strain evidence="3 4">KCCM 42265</strain>
    </source>
</reference>
<dbReference type="AlphaFoldDB" id="A0A7H9AR60"/>
<sequence>MKKTTFMAILLLTGATLMAQQGKREASAMVIRDATPEQMATLHTKKMTLALDLDEAQQTEIQKINLEHAKMRKAKMEERRAMQEKRALQKPTTEEKYAMKMEQLDKQIAHKARMKKILSAEQYQKWEKMAARKMNHKKREKRKRTEDRK</sequence>
<evidence type="ECO:0000256" key="2">
    <source>
        <dbReference type="SAM" id="SignalP"/>
    </source>
</evidence>
<dbReference type="Proteomes" id="UP000509302">
    <property type="component" value="Chromosome"/>
</dbReference>
<dbReference type="EMBL" id="CP058595">
    <property type="protein sequence ID" value="QLG45920.1"/>
    <property type="molecule type" value="Genomic_DNA"/>
</dbReference>
<feature type="region of interest" description="Disordered" evidence="1">
    <location>
        <begin position="129"/>
        <end position="149"/>
    </location>
</feature>
<accession>A0A7H9AR60</accession>
<name>A0A7H9AR60_9FLAO</name>
<dbReference type="KEGG" id="cagg:HYG79_11355"/>